<feature type="non-terminal residue" evidence="1">
    <location>
        <position position="78"/>
    </location>
</feature>
<accession>A0ABD0RGK7</accession>
<dbReference type="EMBL" id="JAMKFB020000003">
    <property type="protein sequence ID" value="KAL0197672.1"/>
    <property type="molecule type" value="Genomic_DNA"/>
</dbReference>
<dbReference type="Proteomes" id="UP001529510">
    <property type="component" value="Unassembled WGS sequence"/>
</dbReference>
<dbReference type="AlphaFoldDB" id="A0ABD0RGK7"/>
<proteinExistence type="predicted"/>
<organism evidence="1 2">
    <name type="scientific">Cirrhinus mrigala</name>
    <name type="common">Mrigala</name>
    <dbReference type="NCBI Taxonomy" id="683832"/>
    <lineage>
        <taxon>Eukaryota</taxon>
        <taxon>Metazoa</taxon>
        <taxon>Chordata</taxon>
        <taxon>Craniata</taxon>
        <taxon>Vertebrata</taxon>
        <taxon>Euteleostomi</taxon>
        <taxon>Actinopterygii</taxon>
        <taxon>Neopterygii</taxon>
        <taxon>Teleostei</taxon>
        <taxon>Ostariophysi</taxon>
        <taxon>Cypriniformes</taxon>
        <taxon>Cyprinidae</taxon>
        <taxon>Labeoninae</taxon>
        <taxon>Labeonini</taxon>
        <taxon>Cirrhinus</taxon>
    </lineage>
</organism>
<name>A0ABD0RGK7_CIRMR</name>
<gene>
    <name evidence="1" type="ORF">M9458_006212</name>
</gene>
<evidence type="ECO:0000313" key="1">
    <source>
        <dbReference type="EMBL" id="KAL0197672.1"/>
    </source>
</evidence>
<reference evidence="1 2" key="1">
    <citation type="submission" date="2024-05" db="EMBL/GenBank/DDBJ databases">
        <title>Genome sequencing and assembly of Indian major carp, Cirrhinus mrigala (Hamilton, 1822).</title>
        <authorList>
            <person name="Mohindra V."/>
            <person name="Chowdhury L.M."/>
            <person name="Lal K."/>
            <person name="Jena J.K."/>
        </authorList>
    </citation>
    <scope>NUCLEOTIDE SEQUENCE [LARGE SCALE GENOMIC DNA]</scope>
    <source>
        <strain evidence="1">CM1030</strain>
        <tissue evidence="1">Blood</tissue>
    </source>
</reference>
<feature type="non-terminal residue" evidence="1">
    <location>
        <position position="1"/>
    </location>
</feature>
<comment type="caution">
    <text evidence="1">The sequence shown here is derived from an EMBL/GenBank/DDBJ whole genome shotgun (WGS) entry which is preliminary data.</text>
</comment>
<sequence length="78" mass="8392">EEELVSSENSASIFNTLSDLPSQLEDGAAVLGEAVRLAGSLSQENLDAHRHKHLAYILAEQAQLNSGNSHSLHTNLNK</sequence>
<evidence type="ECO:0000313" key="2">
    <source>
        <dbReference type="Proteomes" id="UP001529510"/>
    </source>
</evidence>
<keyword evidence="2" id="KW-1185">Reference proteome</keyword>
<protein>
    <submittedName>
        <fullName evidence="1">Uncharacterized protein</fullName>
    </submittedName>
</protein>